<name>A0ABY0H4X4_9PEZI</name>
<evidence type="ECO:0000259" key="3">
    <source>
        <dbReference type="Pfam" id="PF12768"/>
    </source>
</evidence>
<feature type="domain" description="Rax2-like second" evidence="4">
    <location>
        <begin position="228"/>
        <end position="376"/>
    </location>
</feature>
<dbReference type="Gene3D" id="2.120.10.80">
    <property type="entry name" value="Kelch-type beta propeller"/>
    <property type="match status" value="1"/>
</dbReference>
<evidence type="ECO:0000259" key="5">
    <source>
        <dbReference type="Pfam" id="PF20843"/>
    </source>
</evidence>
<reference evidence="6 7" key="1">
    <citation type="submission" date="2018-06" db="EMBL/GenBank/DDBJ databases">
        <title>Complete Genomes of Monosporascus.</title>
        <authorList>
            <person name="Robinson A.J."/>
            <person name="Natvig D.O."/>
        </authorList>
    </citation>
    <scope>NUCLEOTIDE SEQUENCE [LARGE SCALE GENOMIC DNA]</scope>
    <source>
        <strain evidence="6 7">CBS 609.92</strain>
    </source>
</reference>
<dbReference type="InterPro" id="IPR015915">
    <property type="entry name" value="Kelch-typ_b-propeller"/>
</dbReference>
<feature type="transmembrane region" description="Helical" evidence="1">
    <location>
        <begin position="1168"/>
        <end position="1193"/>
    </location>
</feature>
<evidence type="ECO:0000256" key="1">
    <source>
        <dbReference type="SAM" id="Phobius"/>
    </source>
</evidence>
<feature type="domain" description="Rax2-like C-terminal" evidence="3">
    <location>
        <begin position="913"/>
        <end position="1157"/>
    </location>
</feature>
<feature type="domain" description="Rax2-like C-terminal" evidence="3">
    <location>
        <begin position="95"/>
        <end position="205"/>
    </location>
</feature>
<dbReference type="SUPFAM" id="SSF50965">
    <property type="entry name" value="Galactose oxidase, central domain"/>
    <property type="match status" value="2"/>
</dbReference>
<feature type="domain" description="Rax2-like third" evidence="5">
    <location>
        <begin position="387"/>
        <end position="551"/>
    </location>
</feature>
<dbReference type="EMBL" id="QJNS01000211">
    <property type="protein sequence ID" value="RYO82628.1"/>
    <property type="molecule type" value="Genomic_DNA"/>
</dbReference>
<keyword evidence="7" id="KW-1185">Reference proteome</keyword>
<dbReference type="InterPro" id="IPR024982">
    <property type="entry name" value="Rax2-like_C"/>
</dbReference>
<dbReference type="Pfam" id="PF20843">
    <property type="entry name" value="Rax2_3"/>
    <property type="match status" value="1"/>
</dbReference>
<keyword evidence="1" id="KW-0812">Transmembrane</keyword>
<dbReference type="Pfam" id="PF12768">
    <property type="entry name" value="Rax2"/>
    <property type="match status" value="2"/>
</dbReference>
<keyword evidence="1" id="KW-1133">Transmembrane helix</keyword>
<accession>A0ABY0H4X4</accession>
<dbReference type="PANTHER" id="PTHR31778">
    <property type="entry name" value="BUD SITE SELECTION PROTEIN RAX2"/>
    <property type="match status" value="1"/>
</dbReference>
<gene>
    <name evidence="6" type="ORF">DL762_006501</name>
</gene>
<evidence type="ECO:0000256" key="2">
    <source>
        <dbReference type="SAM" id="SignalP"/>
    </source>
</evidence>
<dbReference type="InterPro" id="IPR048266">
    <property type="entry name" value="Rax2-like_second"/>
</dbReference>
<keyword evidence="2" id="KW-0732">Signal</keyword>
<keyword evidence="1" id="KW-0472">Membrane</keyword>
<dbReference type="InterPro" id="IPR011043">
    <property type="entry name" value="Gal_Oxase/kelch_b-propeller"/>
</dbReference>
<dbReference type="Pfam" id="PF20842">
    <property type="entry name" value="Rax2_2"/>
    <property type="match status" value="1"/>
</dbReference>
<feature type="chain" id="PRO_5047467930" evidence="2">
    <location>
        <begin position="35"/>
        <end position="1239"/>
    </location>
</feature>
<feature type="signal peptide" evidence="2">
    <location>
        <begin position="1"/>
        <end position="34"/>
    </location>
</feature>
<protein>
    <submittedName>
        <fullName evidence="6">Uncharacterized protein</fullName>
    </submittedName>
</protein>
<evidence type="ECO:0000313" key="7">
    <source>
        <dbReference type="Proteomes" id="UP000294003"/>
    </source>
</evidence>
<evidence type="ECO:0000313" key="6">
    <source>
        <dbReference type="EMBL" id="RYO82628.1"/>
    </source>
</evidence>
<sequence length="1239" mass="131912">MRIHLSRRTATRSYLTNPASWLFLLASFSPFSHAIDTEPIPNPGLDVSDLGRIGIAGDFVGISFYQYEGQSERPFSTNGSESLLTRLPNGMFLSLQDADASIRAMCVFKDRLIILGGNFTSLNGVQSPAIVSYDTTDLTSTPLAGGVQGEVNALLCDNEEGVVYVGGNFRSNDSTNAITWVDSENWSSLPFAGFNGPVTSITKAGNGHIIFGGRFTGLGNVSAPSDPDAQVINLSTANIQAEQSITTNGFSDPRNIVCNTDSVDGPGNTWLLRDEVPGAWRASFDFGFQPTKLRLRNTHQDGRGTRTWRFTALPLNGIMNFTYIDPASGQNRSCTSECPLSDDPDVEFQDFQFVNQVGMNEFRLDISAWYGSGGGLNGIELFQDKIFTYAINDFNEPACANLSTPARASSAGPWTVTPSGGSNSPYLSAEIPSPVEADAATVTFYPDIRESGEYTINLYTPGCLQDGTCLRRGQFTVTGTLTADGENQDLIPNGQSLYQSNNFEKYDQLIQATVDASSDSFRPSVTLAPLPGQSVPEGTMVMVAQRIEFVLMENSTRGLNGLFEYDPSKPTVNATDFKTSAFNKLGSSFSDYSAVTSLVTSNDVTYIGGNFTSDSVRNIVAISGNDTAPVPLDGGLNGEVTSMLPLENQLYVGGRFNNTLDRSAEGLNNVAAYDTAGNVWLPLGAGVDGAVNKIVSMTLNLTSDAAEDVIALTGTFRQLLAFGDNEAVEVDGFAVWIPSQNNWLQNLDAPIPFLDGFLSASVNLPNGSSFYAGSLSSQALQANGVATMGDELGSFPINIRSPTASNTSTSDLSKRESLVNRTASYYGVTCGLFSEEDGRNITILGGHFRADAADGSTINNLAFINHGDSDRVTGLRDALSEDNVFLALALEGDNLFAGGRVGGTVSGAPVNGLISYNLASMSYNTQPPALAGGNVTVSSIEIQPGTADVYVGGSFDSAGSLPCPGVCVFNTGTNQWNRPGFELNGDVNCMMWISDSILLAGGDFAINDTSTYLMSYDAPSSTWTGFTDASTLPGPIEAMTQATDDGSQLWAAGTNSDGEVYLRKFDGSSWVSPEVAFEPDTMISSLRMFTLTESHNATDLIDEDQILMITGSIVLPDFGTASSVIFDGATLRPHALTSSVNNTAGSISGIFTQRQYVFPAVDEGGMPLGFIVLIALAISLGLMLLIVVAGLALDRYRKMREGYLPAPTSMFDRGSGLSRIPPSELLDSLNRGRPSAPHV</sequence>
<evidence type="ECO:0000259" key="4">
    <source>
        <dbReference type="Pfam" id="PF20842"/>
    </source>
</evidence>
<dbReference type="InterPro" id="IPR048265">
    <property type="entry name" value="Rax2-like_third"/>
</dbReference>
<dbReference type="PANTHER" id="PTHR31778:SF2">
    <property type="entry name" value="BUD SITE SELECTION PROTEIN RAX2"/>
    <property type="match status" value="1"/>
</dbReference>
<comment type="caution">
    <text evidence="6">The sequence shown here is derived from an EMBL/GenBank/DDBJ whole genome shotgun (WGS) entry which is preliminary data.</text>
</comment>
<proteinExistence type="predicted"/>
<dbReference type="Proteomes" id="UP000294003">
    <property type="component" value="Unassembled WGS sequence"/>
</dbReference>
<organism evidence="6 7">
    <name type="scientific">Monosporascus cannonballus</name>
    <dbReference type="NCBI Taxonomy" id="155416"/>
    <lineage>
        <taxon>Eukaryota</taxon>
        <taxon>Fungi</taxon>
        <taxon>Dikarya</taxon>
        <taxon>Ascomycota</taxon>
        <taxon>Pezizomycotina</taxon>
        <taxon>Sordariomycetes</taxon>
        <taxon>Xylariomycetidae</taxon>
        <taxon>Xylariales</taxon>
        <taxon>Xylariales incertae sedis</taxon>
        <taxon>Monosporascus</taxon>
    </lineage>
</organism>